<dbReference type="RefSeq" id="WP_129130919.1">
    <property type="nucleotide sequence ID" value="NZ_SDHW01000002.1"/>
</dbReference>
<dbReference type="Pfam" id="PF00294">
    <property type="entry name" value="PfkB"/>
    <property type="match status" value="1"/>
</dbReference>
<name>A0A4Q1CKP4_9BACT</name>
<evidence type="ECO:0000313" key="9">
    <source>
        <dbReference type="Proteomes" id="UP000290204"/>
    </source>
</evidence>
<sequence length="304" mass="33078">MILTVTLNPCIDKSSQAEQLKPESKLRCTEVVNEPGGGGINVSKALKRLETSSVALFPAGGHNGDMLCSLLREEELEFHAVDTKVETRENWIILETSTVNQYRFTFPGREVQEETIKTLIDQIRNFTPEYVIASGSLPPGLPDHFYGLIVKNAKAVGAKCIVDTSGPALQALQGKGAYLIKPNIGELCKMLNVEWLDKNEVPDAAQQAIRDGFAELIAVSMGPDGAWLVSQEERYFAAAPKVEKRSTVGAGDSMVAGMTYMLQQQRSLKEVISFGVSCGSAATMNEGTQLFKKADAERLFAGMD</sequence>
<evidence type="ECO:0000256" key="1">
    <source>
        <dbReference type="ARBA" id="ARBA00010688"/>
    </source>
</evidence>
<dbReference type="PANTHER" id="PTHR46566">
    <property type="entry name" value="1-PHOSPHOFRUCTOKINASE-RELATED"/>
    <property type="match status" value="1"/>
</dbReference>
<keyword evidence="4 8" id="KW-0418">Kinase</keyword>
<dbReference type="GO" id="GO:0003872">
    <property type="term" value="F:6-phosphofructokinase activity"/>
    <property type="evidence" value="ECO:0007669"/>
    <property type="project" value="TreeGrafter"/>
</dbReference>
<dbReference type="CDD" id="cd01164">
    <property type="entry name" value="FruK_PfkB_like"/>
    <property type="match status" value="1"/>
</dbReference>
<dbReference type="InterPro" id="IPR017583">
    <property type="entry name" value="Tagatose/fructose_Pkinase"/>
</dbReference>
<comment type="caution">
    <text evidence="8">The sequence shown here is derived from an EMBL/GenBank/DDBJ whole genome shotgun (WGS) entry which is preliminary data.</text>
</comment>
<dbReference type="GO" id="GO:0005829">
    <property type="term" value="C:cytosol"/>
    <property type="evidence" value="ECO:0007669"/>
    <property type="project" value="TreeGrafter"/>
</dbReference>
<dbReference type="EMBL" id="SDHW01000002">
    <property type="protein sequence ID" value="RXK60958.1"/>
    <property type="molecule type" value="Genomic_DNA"/>
</dbReference>
<gene>
    <name evidence="8" type="ORF">ESA94_10920</name>
</gene>
<dbReference type="NCBIfam" id="TIGR03168">
    <property type="entry name" value="1-PFK"/>
    <property type="match status" value="1"/>
</dbReference>
<keyword evidence="5" id="KW-0067">ATP-binding</keyword>
<dbReference type="SUPFAM" id="SSF53613">
    <property type="entry name" value="Ribokinase-like"/>
    <property type="match status" value="1"/>
</dbReference>
<evidence type="ECO:0000256" key="4">
    <source>
        <dbReference type="ARBA" id="ARBA00022777"/>
    </source>
</evidence>
<keyword evidence="9" id="KW-1185">Reference proteome</keyword>
<evidence type="ECO:0000256" key="6">
    <source>
        <dbReference type="PIRNR" id="PIRNR000535"/>
    </source>
</evidence>
<dbReference type="PANTHER" id="PTHR46566:SF2">
    <property type="entry name" value="ATP-DEPENDENT 6-PHOSPHOFRUCTOKINASE ISOZYME 2"/>
    <property type="match status" value="1"/>
</dbReference>
<dbReference type="FunFam" id="3.40.1190.20:FF:000001">
    <property type="entry name" value="Phosphofructokinase"/>
    <property type="match status" value="1"/>
</dbReference>
<accession>A0A4Q1CKP4</accession>
<reference evidence="8 9" key="1">
    <citation type="submission" date="2019-01" db="EMBL/GenBank/DDBJ databases">
        <title>Lacibacter sp. strain TTM-7.</title>
        <authorList>
            <person name="Chen W.-M."/>
        </authorList>
    </citation>
    <scope>NUCLEOTIDE SEQUENCE [LARGE SCALE GENOMIC DNA]</scope>
    <source>
        <strain evidence="8 9">TTM-7</strain>
    </source>
</reference>
<keyword evidence="3" id="KW-0547">Nucleotide-binding</keyword>
<proteinExistence type="inferred from homology"/>
<organism evidence="8 9">
    <name type="scientific">Lacibacter luteus</name>
    <dbReference type="NCBI Taxonomy" id="2508719"/>
    <lineage>
        <taxon>Bacteria</taxon>
        <taxon>Pseudomonadati</taxon>
        <taxon>Bacteroidota</taxon>
        <taxon>Chitinophagia</taxon>
        <taxon>Chitinophagales</taxon>
        <taxon>Chitinophagaceae</taxon>
        <taxon>Lacibacter</taxon>
    </lineage>
</organism>
<dbReference type="PROSITE" id="PS00584">
    <property type="entry name" value="PFKB_KINASES_2"/>
    <property type="match status" value="1"/>
</dbReference>
<dbReference type="Proteomes" id="UP000290204">
    <property type="component" value="Unassembled WGS sequence"/>
</dbReference>
<dbReference type="Gene3D" id="3.40.1190.20">
    <property type="match status" value="1"/>
</dbReference>
<dbReference type="OrthoDB" id="9801219at2"/>
<keyword evidence="2 6" id="KW-0808">Transferase</keyword>
<dbReference type="InterPro" id="IPR029056">
    <property type="entry name" value="Ribokinase-like"/>
</dbReference>
<evidence type="ECO:0000256" key="3">
    <source>
        <dbReference type="ARBA" id="ARBA00022741"/>
    </source>
</evidence>
<feature type="domain" description="Carbohydrate kinase PfkB" evidence="7">
    <location>
        <begin position="12"/>
        <end position="290"/>
    </location>
</feature>
<comment type="similarity">
    <text evidence="1">Belongs to the carbohydrate kinase PfkB family.</text>
</comment>
<evidence type="ECO:0000259" key="7">
    <source>
        <dbReference type="Pfam" id="PF00294"/>
    </source>
</evidence>
<evidence type="ECO:0000256" key="5">
    <source>
        <dbReference type="ARBA" id="ARBA00022840"/>
    </source>
</evidence>
<dbReference type="PIRSF" id="PIRSF000535">
    <property type="entry name" value="1PFK/6PFK/LacC"/>
    <property type="match status" value="1"/>
</dbReference>
<evidence type="ECO:0000313" key="8">
    <source>
        <dbReference type="EMBL" id="RXK60958.1"/>
    </source>
</evidence>
<evidence type="ECO:0000256" key="2">
    <source>
        <dbReference type="ARBA" id="ARBA00022679"/>
    </source>
</evidence>
<dbReference type="InterPro" id="IPR002173">
    <property type="entry name" value="Carboh/pur_kinase_PfkB_CS"/>
</dbReference>
<dbReference type="GO" id="GO:0005524">
    <property type="term" value="F:ATP binding"/>
    <property type="evidence" value="ECO:0007669"/>
    <property type="project" value="UniProtKB-KW"/>
</dbReference>
<dbReference type="AlphaFoldDB" id="A0A4Q1CKP4"/>
<dbReference type="InterPro" id="IPR011611">
    <property type="entry name" value="PfkB_dom"/>
</dbReference>
<protein>
    <submittedName>
        <fullName evidence="8">1-phosphofructokinase family hexose kinase</fullName>
    </submittedName>
</protein>